<gene>
    <name evidence="3" type="ORF">NCTC11685_00702</name>
</gene>
<organism evidence="3 4">
    <name type="scientific">Klebsiella michiganensis</name>
    <dbReference type="NCBI Taxonomy" id="1134687"/>
    <lineage>
        <taxon>Bacteria</taxon>
        <taxon>Pseudomonadati</taxon>
        <taxon>Pseudomonadota</taxon>
        <taxon>Gammaproteobacteria</taxon>
        <taxon>Enterobacterales</taxon>
        <taxon>Enterobacteriaceae</taxon>
        <taxon>Klebsiella/Raoultella group</taxon>
        <taxon>Klebsiella</taxon>
    </lineage>
</organism>
<comment type="caution">
    <text evidence="3">The sequence shown here is derived from an EMBL/GenBank/DDBJ whole genome shotgun (WGS) entry which is preliminary data.</text>
</comment>
<reference evidence="3 4" key="1">
    <citation type="submission" date="2018-06" db="EMBL/GenBank/DDBJ databases">
        <authorList>
            <consortium name="Pathogen Informatics"/>
            <person name="Doyle S."/>
        </authorList>
    </citation>
    <scope>NUCLEOTIDE SEQUENCE [LARGE SCALE GENOMIC DNA]</scope>
    <source>
        <strain evidence="3 4">NCTC11685</strain>
    </source>
</reference>
<protein>
    <submittedName>
        <fullName evidence="3">Lipoprotein</fullName>
    </submittedName>
</protein>
<name>A0A7H4N0D6_9ENTR</name>
<evidence type="ECO:0000256" key="1">
    <source>
        <dbReference type="SAM" id="MobiDB-lite"/>
    </source>
</evidence>
<dbReference type="AlphaFoldDB" id="A0A7H4N0D6"/>
<feature type="region of interest" description="Disordered" evidence="1">
    <location>
        <begin position="52"/>
        <end position="72"/>
    </location>
</feature>
<keyword evidence="3" id="KW-0449">Lipoprotein</keyword>
<accession>A0A7H4N0D6</accession>
<dbReference type="Proteomes" id="UP000254863">
    <property type="component" value="Unassembled WGS sequence"/>
</dbReference>
<dbReference type="Pfam" id="PF22137">
    <property type="entry name" value="T6SS_Tle1-like_C"/>
    <property type="match status" value="1"/>
</dbReference>
<dbReference type="InterPro" id="IPR054388">
    <property type="entry name" value="Tle1-like_C"/>
</dbReference>
<evidence type="ECO:0000313" key="3">
    <source>
        <dbReference type="EMBL" id="STV72756.1"/>
    </source>
</evidence>
<evidence type="ECO:0000313" key="4">
    <source>
        <dbReference type="Proteomes" id="UP000254863"/>
    </source>
</evidence>
<feature type="domain" description="T6SS Phospholipase effector Tle1-like C-terminal" evidence="2">
    <location>
        <begin position="20"/>
        <end position="70"/>
    </location>
</feature>
<dbReference type="EMBL" id="UGMS01000001">
    <property type="protein sequence ID" value="STV72756.1"/>
    <property type="molecule type" value="Genomic_DNA"/>
</dbReference>
<proteinExistence type="predicted"/>
<evidence type="ECO:0000259" key="2">
    <source>
        <dbReference type="Pfam" id="PF22137"/>
    </source>
</evidence>
<sequence>MDENAARYEPVRASVNVITALEDQIAWITAWRIGRYASGNYTKQRFYIDAAANGMDKDSDPKTREKSKQAAR</sequence>
<feature type="compositionally biased region" description="Basic and acidic residues" evidence="1">
    <location>
        <begin position="55"/>
        <end position="72"/>
    </location>
</feature>